<keyword evidence="3" id="KW-1185">Reference proteome</keyword>
<evidence type="ECO:0000259" key="1">
    <source>
        <dbReference type="Pfam" id="PF13276"/>
    </source>
</evidence>
<proteinExistence type="predicted"/>
<geneLocation type="plasmid" evidence="3">
    <name>phl2708x3</name>
</geneLocation>
<sequence>MRLRQRENMVILAHIREQHHLALGSYGRPRMSEELKELGLDVGHRSVGRLMREHGGQLSQAFTPVYSLYR</sequence>
<feature type="domain" description="HTH-like" evidence="1">
    <location>
        <begin position="11"/>
        <end position="55"/>
    </location>
</feature>
<protein>
    <recommendedName>
        <fullName evidence="1">HTH-like domain-containing protein</fullName>
    </recommendedName>
</protein>
<dbReference type="InterPro" id="IPR025948">
    <property type="entry name" value="HTH-like_dom"/>
</dbReference>
<dbReference type="Pfam" id="PF13276">
    <property type="entry name" value="HTH_21"/>
    <property type="match status" value="1"/>
</dbReference>
<gene>
    <name evidence="2" type="ORF">MXMO3_03527</name>
</gene>
<evidence type="ECO:0000313" key="2">
    <source>
        <dbReference type="EMBL" id="AVX06030.1"/>
    </source>
</evidence>
<dbReference type="Proteomes" id="UP000258927">
    <property type="component" value="Plasmid pHL2708X3"/>
</dbReference>
<dbReference type="AlphaFoldDB" id="A0A2R4MJ91"/>
<reference evidence="2 3" key="1">
    <citation type="submission" date="2017-05" db="EMBL/GenBank/DDBJ databases">
        <title>Genome Analysis of Maritalea myrionectae HL2708#5.</title>
        <authorList>
            <consortium name="Cotde Inc.-PKNU"/>
            <person name="Jang D."/>
            <person name="Oh H.-M."/>
        </authorList>
    </citation>
    <scope>NUCLEOTIDE SEQUENCE [LARGE SCALE GENOMIC DNA]</scope>
    <source>
        <strain evidence="2 3">HL2708#5</strain>
        <plasmid evidence="3">phl2708x3</plasmid>
    </source>
</reference>
<organism evidence="2 3">
    <name type="scientific">Maritalea myrionectae</name>
    <dbReference type="NCBI Taxonomy" id="454601"/>
    <lineage>
        <taxon>Bacteria</taxon>
        <taxon>Pseudomonadati</taxon>
        <taxon>Pseudomonadota</taxon>
        <taxon>Alphaproteobacteria</taxon>
        <taxon>Hyphomicrobiales</taxon>
        <taxon>Devosiaceae</taxon>
        <taxon>Maritalea</taxon>
    </lineage>
</organism>
<dbReference type="EMBL" id="CP021331">
    <property type="protein sequence ID" value="AVX06030.1"/>
    <property type="molecule type" value="Genomic_DNA"/>
</dbReference>
<dbReference type="KEGG" id="mmyr:MXMO3_03527"/>
<accession>A0A2R4MJ91</accession>
<name>A0A2R4MJ91_9HYPH</name>
<evidence type="ECO:0000313" key="3">
    <source>
        <dbReference type="Proteomes" id="UP000258927"/>
    </source>
</evidence>
<keyword evidence="2" id="KW-0614">Plasmid</keyword>